<dbReference type="Proteomes" id="UP000271708">
    <property type="component" value="Chromosome"/>
</dbReference>
<proteinExistence type="predicted"/>
<dbReference type="InterPro" id="IPR036388">
    <property type="entry name" value="WH-like_DNA-bd_sf"/>
</dbReference>
<dbReference type="SMART" id="SM00418">
    <property type="entry name" value="HTH_ARSR"/>
    <property type="match status" value="1"/>
</dbReference>
<dbReference type="CDD" id="cd00090">
    <property type="entry name" value="HTH_ARSR"/>
    <property type="match status" value="1"/>
</dbReference>
<dbReference type="SUPFAM" id="SSF46785">
    <property type="entry name" value="Winged helix' DNA-binding domain"/>
    <property type="match status" value="1"/>
</dbReference>
<sequence>MKALPAPDELVYRLTPTELMTSRFGISALTEACLSLRVIRRPEDYPHLREWRRHVLATTPLPVLQTLAALVSDDMSTPEFLNPRPHAGAPDFAAEMRELARMDPAVVGAELDVLFPDRRPLALQGSDVAVHRQVVAAMQAYWTHSFAPWWERISAALREDIAVRSDVAVTAGLLPALDQLSPHLEVTATQVVCRNPNGPNFEADVDGRGLVFVPTLFAPFPACPVHEGAQPYVLYPARPVPLGAAPHRPDLSALLGPARAAALSSVGLETTSTALGRHLGVSTSAAGQHLRWLTRAGLLEPSRRGSSVYYAPTATGRQVLSSHHHGPR</sequence>
<dbReference type="InterPro" id="IPR036390">
    <property type="entry name" value="WH_DNA-bd_sf"/>
</dbReference>
<dbReference type="EMBL" id="CP044548">
    <property type="protein sequence ID" value="QFQ29559.2"/>
    <property type="molecule type" value="Genomic_DNA"/>
</dbReference>
<evidence type="ECO:0000313" key="3">
    <source>
        <dbReference type="Proteomes" id="UP000271708"/>
    </source>
</evidence>
<dbReference type="AlphaFoldDB" id="A0A5P8FJ28"/>
<dbReference type="InterPro" id="IPR001845">
    <property type="entry name" value="HTH_ArsR_DNA-bd_dom"/>
</dbReference>
<feature type="domain" description="HTH arsR-type" evidence="1">
    <location>
        <begin position="251"/>
        <end position="325"/>
    </location>
</feature>
<accession>A0A5P8FJ28</accession>
<dbReference type="InterPro" id="IPR011991">
    <property type="entry name" value="ArsR-like_HTH"/>
</dbReference>
<organism evidence="2 3">
    <name type="scientific">Janibacter melonis</name>
    <dbReference type="NCBI Taxonomy" id="262209"/>
    <lineage>
        <taxon>Bacteria</taxon>
        <taxon>Bacillati</taxon>
        <taxon>Actinomycetota</taxon>
        <taxon>Actinomycetes</taxon>
        <taxon>Micrococcales</taxon>
        <taxon>Intrasporangiaceae</taxon>
        <taxon>Janibacter</taxon>
    </lineage>
</organism>
<gene>
    <name evidence="2" type="ORF">EEW87_003280</name>
</gene>
<dbReference type="RefSeq" id="WP_148041534.1">
    <property type="nucleotide sequence ID" value="NZ_BAAAKD010000024.1"/>
</dbReference>
<protein>
    <recommendedName>
        <fullName evidence="1">HTH arsR-type domain-containing protein</fullName>
    </recommendedName>
</protein>
<evidence type="ECO:0000259" key="1">
    <source>
        <dbReference type="SMART" id="SM00418"/>
    </source>
</evidence>
<dbReference type="GO" id="GO:0003700">
    <property type="term" value="F:DNA-binding transcription factor activity"/>
    <property type="evidence" value="ECO:0007669"/>
    <property type="project" value="InterPro"/>
</dbReference>
<reference evidence="2 3" key="1">
    <citation type="submission" date="2019-09" db="EMBL/GenBank/DDBJ databases">
        <title>Complete Genome Sequence of Janibacter melonis M714 with both human health impact and industrial applications.</title>
        <authorList>
            <person name="Jin M."/>
            <person name="Zhao Q.R."/>
        </authorList>
    </citation>
    <scope>NUCLEOTIDE SEQUENCE [LARGE SCALE GENOMIC DNA]</scope>
    <source>
        <strain evidence="2 3">M714</strain>
    </source>
</reference>
<dbReference type="Gene3D" id="1.10.10.10">
    <property type="entry name" value="Winged helix-like DNA-binding domain superfamily/Winged helix DNA-binding domain"/>
    <property type="match status" value="1"/>
</dbReference>
<name>A0A5P8FJ28_9MICO</name>
<dbReference type="KEGG" id="jme:EEW87_003280"/>
<evidence type="ECO:0000313" key="2">
    <source>
        <dbReference type="EMBL" id="QFQ29559.2"/>
    </source>
</evidence>
<dbReference type="GeneID" id="59163469"/>